<protein>
    <submittedName>
        <fullName evidence="2">Uncharacterized protein</fullName>
    </submittedName>
</protein>
<name>A0A6J4IK12_9PROT</name>
<feature type="compositionally biased region" description="Low complexity" evidence="1">
    <location>
        <begin position="24"/>
        <end position="35"/>
    </location>
</feature>
<dbReference type="AlphaFoldDB" id="A0A6J4IK12"/>
<gene>
    <name evidence="2" type="ORF">AVDCRST_MAG27-2096</name>
</gene>
<feature type="region of interest" description="Disordered" evidence="1">
    <location>
        <begin position="136"/>
        <end position="169"/>
    </location>
</feature>
<evidence type="ECO:0000313" key="2">
    <source>
        <dbReference type="EMBL" id="CAA9252340.1"/>
    </source>
</evidence>
<feature type="compositionally biased region" description="Gly residues" evidence="1">
    <location>
        <begin position="143"/>
        <end position="157"/>
    </location>
</feature>
<organism evidence="2">
    <name type="scientific">uncultured Craurococcus sp</name>
    <dbReference type="NCBI Taxonomy" id="1135998"/>
    <lineage>
        <taxon>Bacteria</taxon>
        <taxon>Pseudomonadati</taxon>
        <taxon>Pseudomonadota</taxon>
        <taxon>Alphaproteobacteria</taxon>
        <taxon>Acetobacterales</taxon>
        <taxon>Acetobacteraceae</taxon>
        <taxon>Craurococcus</taxon>
        <taxon>environmental samples</taxon>
    </lineage>
</organism>
<sequence>GWAAADGGLRRRRRPQLLGGGDLPAGLPRAPLPRLVGDGRAGSRPAARSGGGADRLCLRLGRLRPALPAAGGGGGAAGGMAALPRRLELDECRAVPGDDGGHRADGARPAAAAGAWAGAGGDRLCALARMVRGAERAAHPGRDGGGLRGARPGAGAGGRRDRRAAERGL</sequence>
<proteinExistence type="predicted"/>
<reference evidence="2" key="1">
    <citation type="submission" date="2020-02" db="EMBL/GenBank/DDBJ databases">
        <authorList>
            <person name="Meier V. D."/>
        </authorList>
    </citation>
    <scope>NUCLEOTIDE SEQUENCE</scope>
    <source>
        <strain evidence="2">AVDCRST_MAG27</strain>
    </source>
</reference>
<feature type="non-terminal residue" evidence="2">
    <location>
        <position position="169"/>
    </location>
</feature>
<feature type="compositionally biased region" description="Low complexity" evidence="1">
    <location>
        <begin position="42"/>
        <end position="53"/>
    </location>
</feature>
<evidence type="ECO:0000256" key="1">
    <source>
        <dbReference type="SAM" id="MobiDB-lite"/>
    </source>
</evidence>
<feature type="region of interest" description="Disordered" evidence="1">
    <location>
        <begin position="1"/>
        <end position="53"/>
    </location>
</feature>
<accession>A0A6J4IK12</accession>
<dbReference type="EMBL" id="CADCTD010000090">
    <property type="protein sequence ID" value="CAA9252340.1"/>
    <property type="molecule type" value="Genomic_DNA"/>
</dbReference>
<feature type="non-terminal residue" evidence="2">
    <location>
        <position position="1"/>
    </location>
</feature>